<dbReference type="SUPFAM" id="SSF52799">
    <property type="entry name" value="(Phosphotyrosine protein) phosphatases II"/>
    <property type="match status" value="1"/>
</dbReference>
<dbReference type="Gene3D" id="3.90.190.10">
    <property type="entry name" value="Protein tyrosine phosphatase superfamily"/>
    <property type="match status" value="1"/>
</dbReference>
<organism evidence="3 4">
    <name type="scientific">Aspergillus luchuensis (strain CBS 106.47)</name>
    <dbReference type="NCBI Taxonomy" id="1137211"/>
    <lineage>
        <taxon>Eukaryota</taxon>
        <taxon>Fungi</taxon>
        <taxon>Dikarya</taxon>
        <taxon>Ascomycota</taxon>
        <taxon>Pezizomycotina</taxon>
        <taxon>Eurotiomycetes</taxon>
        <taxon>Eurotiomycetidae</taxon>
        <taxon>Eurotiales</taxon>
        <taxon>Aspergillaceae</taxon>
        <taxon>Aspergillus</taxon>
        <taxon>Aspergillus subgen. Circumdati</taxon>
    </lineage>
</organism>
<feature type="compositionally biased region" description="Low complexity" evidence="1">
    <location>
        <begin position="95"/>
        <end position="119"/>
    </location>
</feature>
<name>A0A1M3TBR4_ASPLC</name>
<dbReference type="PROSITE" id="PS50056">
    <property type="entry name" value="TYR_PHOSPHATASE_2"/>
    <property type="match status" value="1"/>
</dbReference>
<dbReference type="OrthoDB" id="9988524at2759"/>
<evidence type="ECO:0000256" key="1">
    <source>
        <dbReference type="SAM" id="MobiDB-lite"/>
    </source>
</evidence>
<gene>
    <name evidence="3" type="ORF">ASPFODRAFT_304194</name>
</gene>
<evidence type="ECO:0000313" key="3">
    <source>
        <dbReference type="EMBL" id="OJZ84113.1"/>
    </source>
</evidence>
<dbReference type="PROSITE" id="PS00383">
    <property type="entry name" value="TYR_PHOSPHATASE_1"/>
    <property type="match status" value="1"/>
</dbReference>
<evidence type="ECO:0000313" key="4">
    <source>
        <dbReference type="Proteomes" id="UP000184063"/>
    </source>
</evidence>
<reference evidence="4" key="1">
    <citation type="journal article" date="2017" name="Genome Biol.">
        <title>Comparative genomics reveals high biological diversity and specific adaptations in the industrially and medically important fungal genus Aspergillus.</title>
        <authorList>
            <person name="de Vries R.P."/>
            <person name="Riley R."/>
            <person name="Wiebenga A."/>
            <person name="Aguilar-Osorio G."/>
            <person name="Amillis S."/>
            <person name="Uchima C.A."/>
            <person name="Anderluh G."/>
            <person name="Asadollahi M."/>
            <person name="Askin M."/>
            <person name="Barry K."/>
            <person name="Battaglia E."/>
            <person name="Bayram O."/>
            <person name="Benocci T."/>
            <person name="Braus-Stromeyer S.A."/>
            <person name="Caldana C."/>
            <person name="Canovas D."/>
            <person name="Cerqueira G.C."/>
            <person name="Chen F."/>
            <person name="Chen W."/>
            <person name="Choi C."/>
            <person name="Clum A."/>
            <person name="Dos Santos R.A."/>
            <person name="Damasio A.R."/>
            <person name="Diallinas G."/>
            <person name="Emri T."/>
            <person name="Fekete E."/>
            <person name="Flipphi M."/>
            <person name="Freyberg S."/>
            <person name="Gallo A."/>
            <person name="Gournas C."/>
            <person name="Habgood R."/>
            <person name="Hainaut M."/>
            <person name="Harispe M.L."/>
            <person name="Henrissat B."/>
            <person name="Hilden K.S."/>
            <person name="Hope R."/>
            <person name="Hossain A."/>
            <person name="Karabika E."/>
            <person name="Karaffa L."/>
            <person name="Karanyi Z."/>
            <person name="Krasevec N."/>
            <person name="Kuo A."/>
            <person name="Kusch H."/>
            <person name="LaButti K."/>
            <person name="Lagendijk E.L."/>
            <person name="Lapidus A."/>
            <person name="Levasseur A."/>
            <person name="Lindquist E."/>
            <person name="Lipzen A."/>
            <person name="Logrieco A.F."/>
            <person name="MacCabe A."/>
            <person name="Maekelae M.R."/>
            <person name="Malavazi I."/>
            <person name="Melin P."/>
            <person name="Meyer V."/>
            <person name="Mielnichuk N."/>
            <person name="Miskei M."/>
            <person name="Molnar A.P."/>
            <person name="Mule G."/>
            <person name="Ngan C.Y."/>
            <person name="Orejas M."/>
            <person name="Orosz E."/>
            <person name="Ouedraogo J.P."/>
            <person name="Overkamp K.M."/>
            <person name="Park H.-S."/>
            <person name="Perrone G."/>
            <person name="Piumi F."/>
            <person name="Punt P.J."/>
            <person name="Ram A.F."/>
            <person name="Ramon A."/>
            <person name="Rauscher S."/>
            <person name="Record E."/>
            <person name="Riano-Pachon D.M."/>
            <person name="Robert V."/>
            <person name="Roehrig J."/>
            <person name="Ruller R."/>
            <person name="Salamov A."/>
            <person name="Salih N.S."/>
            <person name="Samson R.A."/>
            <person name="Sandor E."/>
            <person name="Sanguinetti M."/>
            <person name="Schuetze T."/>
            <person name="Sepcic K."/>
            <person name="Shelest E."/>
            <person name="Sherlock G."/>
            <person name="Sophianopoulou V."/>
            <person name="Squina F.M."/>
            <person name="Sun H."/>
            <person name="Susca A."/>
            <person name="Todd R.B."/>
            <person name="Tsang A."/>
            <person name="Unkles S.E."/>
            <person name="van de Wiele N."/>
            <person name="van Rossen-Uffink D."/>
            <person name="Oliveira J.V."/>
            <person name="Vesth T.C."/>
            <person name="Visser J."/>
            <person name="Yu J.-H."/>
            <person name="Zhou M."/>
            <person name="Andersen M.R."/>
            <person name="Archer D.B."/>
            <person name="Baker S.E."/>
            <person name="Benoit I."/>
            <person name="Brakhage A.A."/>
            <person name="Braus G.H."/>
            <person name="Fischer R."/>
            <person name="Frisvad J.C."/>
            <person name="Goldman G.H."/>
            <person name="Houbraken J."/>
            <person name="Oakley B."/>
            <person name="Pocsi I."/>
            <person name="Scazzocchio C."/>
            <person name="Seiboth B."/>
            <person name="vanKuyk P.A."/>
            <person name="Wortman J."/>
            <person name="Dyer P.S."/>
            <person name="Grigoriev I.V."/>
        </authorList>
    </citation>
    <scope>NUCLEOTIDE SEQUENCE [LARGE SCALE GENOMIC DNA]</scope>
    <source>
        <strain evidence="4">CBS 106.47</strain>
    </source>
</reference>
<dbReference type="InterPro" id="IPR026893">
    <property type="entry name" value="Tyr/Ser_Pase_IphP-type"/>
</dbReference>
<dbReference type="PANTHER" id="PTHR31126">
    <property type="entry name" value="TYROSINE-PROTEIN PHOSPHATASE"/>
    <property type="match status" value="1"/>
</dbReference>
<dbReference type="VEuPathDB" id="FungiDB:ASPFODRAFT_304194"/>
<feature type="region of interest" description="Disordered" evidence="1">
    <location>
        <begin position="95"/>
        <end position="145"/>
    </location>
</feature>
<dbReference type="Pfam" id="PF13350">
    <property type="entry name" value="Y_phosphatase3"/>
    <property type="match status" value="2"/>
</dbReference>
<dbReference type="InterPro" id="IPR000387">
    <property type="entry name" value="Tyr_Pase_dom"/>
</dbReference>
<dbReference type="Proteomes" id="UP000184063">
    <property type="component" value="Unassembled WGS sequence"/>
</dbReference>
<dbReference type="InterPro" id="IPR016130">
    <property type="entry name" value="Tyr_Pase_AS"/>
</dbReference>
<feature type="compositionally biased region" description="Low complexity" evidence="1">
    <location>
        <begin position="231"/>
        <end position="240"/>
    </location>
</feature>
<feature type="region of interest" description="Disordered" evidence="1">
    <location>
        <begin position="231"/>
        <end position="251"/>
    </location>
</feature>
<proteinExistence type="predicted"/>
<protein>
    <recommendedName>
        <fullName evidence="2">Tyrosine specific protein phosphatases domain-containing protein</fullName>
    </recommendedName>
</protein>
<feature type="domain" description="Tyrosine specific protein phosphatases" evidence="2">
    <location>
        <begin position="223"/>
        <end position="309"/>
    </location>
</feature>
<accession>A0A1M3TBR4</accession>
<dbReference type="GO" id="GO:0004721">
    <property type="term" value="F:phosphoprotein phosphatase activity"/>
    <property type="evidence" value="ECO:0007669"/>
    <property type="project" value="InterPro"/>
</dbReference>
<feature type="compositionally biased region" description="Low complexity" evidence="1">
    <location>
        <begin position="129"/>
        <end position="140"/>
    </location>
</feature>
<dbReference type="InterPro" id="IPR029021">
    <property type="entry name" value="Prot-tyrosine_phosphatase-like"/>
</dbReference>
<dbReference type="AlphaFoldDB" id="A0A1M3TBR4"/>
<dbReference type="EMBL" id="KV878245">
    <property type="protein sequence ID" value="OJZ84113.1"/>
    <property type="molecule type" value="Genomic_DNA"/>
</dbReference>
<sequence>MSSSHPRQSSVDLDSPGRPFDNIINFRDVGRTINQLIGKRVLKEGILFRSARLDDASERDKRRLVDEFHISTVVDLRSSTEHQIATNKRLAELAAAAASSTESSSSSSSTESPERQSSTPPAPAPVPEPTASATSTSTSTDIHLPDLPTVTRFPVSLTGKAFERTLLWRLDWWNFFKVLALVASGYRPAAVQIVGQQVMSPRGLVGLGMDTLDSSYGEMKTLFDLFSSVTSTSSTSTSTSGADGSDENETEDSSAYPILIHCTQGKDRTGLIILLLLLLVADVVPEEVMREDYLRSEGELVIEMEERMKEVRLLGLSEDYTKCPRHFVETIRGHLEERYGGVQGYLGTVGVGREQVERIREVLLA</sequence>
<dbReference type="PANTHER" id="PTHR31126:SF10">
    <property type="entry name" value="PROTEIN PHOSPHATASE, PUTATIVE (AFU_ORTHOLOGUE AFUA_6G06650)-RELATED"/>
    <property type="match status" value="1"/>
</dbReference>
<evidence type="ECO:0000259" key="2">
    <source>
        <dbReference type="PROSITE" id="PS50056"/>
    </source>
</evidence>